<evidence type="ECO:0000256" key="3">
    <source>
        <dbReference type="ARBA" id="ARBA00023034"/>
    </source>
</evidence>
<feature type="compositionally biased region" description="Polar residues" evidence="4">
    <location>
        <begin position="52"/>
        <end position="62"/>
    </location>
</feature>
<feature type="compositionally biased region" description="Basic and acidic residues" evidence="4">
    <location>
        <begin position="63"/>
        <end position="100"/>
    </location>
</feature>
<dbReference type="InterPro" id="IPR040911">
    <property type="entry name" value="Exostosin_GT47"/>
</dbReference>
<dbReference type="GO" id="GO:0000139">
    <property type="term" value="C:Golgi membrane"/>
    <property type="evidence" value="ECO:0007669"/>
    <property type="project" value="UniProtKB-SubCell"/>
</dbReference>
<proteinExistence type="inferred from homology"/>
<dbReference type="AlphaFoldDB" id="A0A830HGH1"/>
<dbReference type="InterPro" id="IPR000922">
    <property type="entry name" value="Lectin_gal-bd_dom"/>
</dbReference>
<dbReference type="PANTHER" id="PTHR11062">
    <property type="entry name" value="EXOSTOSIN HEPARAN SULFATE GLYCOSYLTRANSFERASE -RELATED"/>
    <property type="match status" value="1"/>
</dbReference>
<comment type="similarity">
    <text evidence="2">Belongs to the glycosyltransferase 47 family.</text>
</comment>
<comment type="subcellular location">
    <subcellularLocation>
        <location evidence="1">Golgi apparatus membrane</location>
        <topology evidence="1">Single-pass type II membrane protein</topology>
    </subcellularLocation>
</comment>
<keyword evidence="8" id="KW-1185">Reference proteome</keyword>
<evidence type="ECO:0000259" key="6">
    <source>
        <dbReference type="PROSITE" id="PS50228"/>
    </source>
</evidence>
<comment type="caution">
    <text evidence="7">The sequence shown here is derived from an EMBL/GenBank/DDBJ whole genome shotgun (WGS) entry which is preliminary data.</text>
</comment>
<feature type="region of interest" description="Disordered" evidence="4">
    <location>
        <begin position="34"/>
        <end position="121"/>
    </location>
</feature>
<feature type="domain" description="SUEL-type lectin" evidence="6">
    <location>
        <begin position="134"/>
        <end position="254"/>
    </location>
</feature>
<accession>A0A830HGH1</accession>
<dbReference type="GO" id="GO:0030246">
    <property type="term" value="F:carbohydrate binding"/>
    <property type="evidence" value="ECO:0007669"/>
    <property type="project" value="InterPro"/>
</dbReference>
<keyword evidence="3" id="KW-0333">Golgi apparatus</keyword>
<evidence type="ECO:0000256" key="5">
    <source>
        <dbReference type="SAM" id="SignalP"/>
    </source>
</evidence>
<evidence type="ECO:0000313" key="8">
    <source>
        <dbReference type="Proteomes" id="UP000660262"/>
    </source>
</evidence>
<name>A0A830HGH1_9CHLO</name>
<keyword evidence="5" id="KW-0732">Signal</keyword>
<evidence type="ECO:0000313" key="7">
    <source>
        <dbReference type="EMBL" id="GHP06426.1"/>
    </source>
</evidence>
<dbReference type="EMBL" id="BNJQ01000013">
    <property type="protein sequence ID" value="GHP06426.1"/>
    <property type="molecule type" value="Genomic_DNA"/>
</dbReference>
<feature type="chain" id="PRO_5032339276" description="SUEL-type lectin domain-containing protein" evidence="5">
    <location>
        <begin position="29"/>
        <end position="739"/>
    </location>
</feature>
<protein>
    <recommendedName>
        <fullName evidence="6">SUEL-type lectin domain-containing protein</fullName>
    </recommendedName>
</protein>
<evidence type="ECO:0000256" key="1">
    <source>
        <dbReference type="ARBA" id="ARBA00004323"/>
    </source>
</evidence>
<gene>
    <name evidence="7" type="ORF">PPROV_000517100</name>
</gene>
<dbReference type="Proteomes" id="UP000660262">
    <property type="component" value="Unassembled WGS sequence"/>
</dbReference>
<feature type="signal peptide" evidence="5">
    <location>
        <begin position="1"/>
        <end position="28"/>
    </location>
</feature>
<dbReference type="OrthoDB" id="1924787at2759"/>
<dbReference type="InterPro" id="IPR004263">
    <property type="entry name" value="Exostosin"/>
</dbReference>
<dbReference type="Gene3D" id="2.60.120.740">
    <property type="match status" value="1"/>
</dbReference>
<sequence>MPLVLVLKKVVFGLLLLLCACAPLCCWGAPSAPSWHPGSRVRGNRRAHGATLRSSPLTTSSVSKDDGDVVAKEISEDHQTSNDNTHDHDQKQQQSIKHDDGDDDNVGLSNVDGDDAGGEAEAQKKTYLTTCGVADENEKIRITCEGNVTVKEIAWASYGRPYYKTDDETTEAASQDAVVPSEFYKGVKDAKTCQKLAVSNTCKEEANNVQSTMEVVRNKCEGKQACTLEVGTNSFEWDPCFGQIKRIAVTVLSERGACSVMRLDKTRLAPLRDRPKKSQEEYERCANALERQAPPLRELAGWSASTKLEPSATAVPDTFRYPKIHVYDIPQQHMTCEYFRACKKMVGALKKSRYYAKDPSEADFFIIPYTMKRGGVRSNSALVDMFEWIRVTYPPYLANSIDEPDTVGPTHFIFTLCDHGPGDCLYERPITSMTPYFAKYPHYSANNMRRKIGFITLNGLRDGVDGNSPRDTCLVCFIRGIDIRIPQPEEHECGSLCGYGIKELWQYSPWARALPENEDEWLTEAGNGRPNVGFFVGMIPTRNLEDGSARWPLRNFTHGVGGYRIFGSHELDEYLNYAKEMRMSRFCFVPLGQFAGDSDRYLPAILFGCIPVFLGQKSTQGQALPYDEVIDWSSMSFHVPFEENRNIVEIVKRYDTVEFRTGAYRAMSRAWNKLLYSRIYGNYMTLNTTESCDDDATQSFVDVLRWRLYHARKISASRVVHPSNDDESPSFGGTIIAPG</sequence>
<dbReference type="PROSITE" id="PS50228">
    <property type="entry name" value="SUEL_LECTIN"/>
    <property type="match status" value="1"/>
</dbReference>
<evidence type="ECO:0000256" key="4">
    <source>
        <dbReference type="SAM" id="MobiDB-lite"/>
    </source>
</evidence>
<evidence type="ECO:0000256" key="2">
    <source>
        <dbReference type="ARBA" id="ARBA00010271"/>
    </source>
</evidence>
<organism evidence="7 8">
    <name type="scientific">Pycnococcus provasolii</name>
    <dbReference type="NCBI Taxonomy" id="41880"/>
    <lineage>
        <taxon>Eukaryota</taxon>
        <taxon>Viridiplantae</taxon>
        <taxon>Chlorophyta</taxon>
        <taxon>Pseudoscourfieldiophyceae</taxon>
        <taxon>Pseudoscourfieldiales</taxon>
        <taxon>Pycnococcaceae</taxon>
        <taxon>Pycnococcus</taxon>
    </lineage>
</organism>
<dbReference type="GO" id="GO:0016757">
    <property type="term" value="F:glycosyltransferase activity"/>
    <property type="evidence" value="ECO:0007669"/>
    <property type="project" value="InterPro"/>
</dbReference>
<reference evidence="7" key="1">
    <citation type="submission" date="2020-10" db="EMBL/GenBank/DDBJ databases">
        <title>Unveiling of a novel bifunctional photoreceptor, Dualchrome1, isolated from a cosmopolitan green alga.</title>
        <authorList>
            <person name="Suzuki S."/>
            <person name="Kawachi M."/>
        </authorList>
    </citation>
    <scope>NUCLEOTIDE SEQUENCE</scope>
    <source>
        <strain evidence="7">NIES 2893</strain>
    </source>
</reference>
<dbReference type="InterPro" id="IPR043159">
    <property type="entry name" value="Lectin_gal-bd_sf"/>
</dbReference>
<dbReference type="Pfam" id="PF03016">
    <property type="entry name" value="Exostosin_GT47"/>
    <property type="match status" value="1"/>
</dbReference>